<dbReference type="SUPFAM" id="SSF53474">
    <property type="entry name" value="alpha/beta-Hydrolases"/>
    <property type="match status" value="1"/>
</dbReference>
<name>A0A4R7JIN9_9GAMM</name>
<evidence type="ECO:0000313" key="5">
    <source>
        <dbReference type="Proteomes" id="UP000295830"/>
    </source>
</evidence>
<dbReference type="InterPro" id="IPR000073">
    <property type="entry name" value="AB_hydrolase_1"/>
</dbReference>
<protein>
    <submittedName>
        <fullName evidence="4">Alpha-beta hydrolase superfamily lysophospholipase</fullName>
    </submittedName>
</protein>
<dbReference type="RefSeq" id="WP_133736964.1">
    <property type="nucleotide sequence ID" value="NZ_SOAX01000007.1"/>
</dbReference>
<gene>
    <name evidence="4" type="ORF">DES49_2730</name>
</gene>
<evidence type="ECO:0000256" key="2">
    <source>
        <dbReference type="ARBA" id="ARBA00023098"/>
    </source>
</evidence>
<dbReference type="PANTHER" id="PTHR11005">
    <property type="entry name" value="LYSOSOMAL ACID LIPASE-RELATED"/>
    <property type="match status" value="1"/>
</dbReference>
<dbReference type="GO" id="GO:0016787">
    <property type="term" value="F:hydrolase activity"/>
    <property type="evidence" value="ECO:0007669"/>
    <property type="project" value="UniProtKB-KW"/>
</dbReference>
<reference evidence="4 5" key="1">
    <citation type="submission" date="2019-03" db="EMBL/GenBank/DDBJ databases">
        <title>Genomic Encyclopedia of Type Strains, Phase IV (KMG-IV): sequencing the most valuable type-strain genomes for metagenomic binning, comparative biology and taxonomic classification.</title>
        <authorList>
            <person name="Goeker M."/>
        </authorList>
    </citation>
    <scope>NUCLEOTIDE SEQUENCE [LARGE SCALE GENOMIC DNA]</scope>
    <source>
        <strain evidence="4 5">DSM 15505</strain>
    </source>
</reference>
<dbReference type="Pfam" id="PF00561">
    <property type="entry name" value="Abhydrolase_1"/>
    <property type="match status" value="1"/>
</dbReference>
<evidence type="ECO:0000313" key="4">
    <source>
        <dbReference type="EMBL" id="TDT37770.1"/>
    </source>
</evidence>
<dbReference type="OrthoDB" id="7813811at2"/>
<evidence type="ECO:0000256" key="1">
    <source>
        <dbReference type="ARBA" id="ARBA00022963"/>
    </source>
</evidence>
<keyword evidence="2" id="KW-0443">Lipid metabolism</keyword>
<feature type="domain" description="AB hydrolase-1" evidence="3">
    <location>
        <begin position="53"/>
        <end position="183"/>
    </location>
</feature>
<proteinExistence type="predicted"/>
<sequence length="314" mass="34872">MEYTSDAAMADAAEPTTENCGDYTLTRYGVLTGDNERLTLHRVGTPPFNADRPVVVLVHGTYSNRRFWISRSGKGLAAYLYDRGYDVWIPETRGHGYSMEGRRYSEWTIRDVVSQDLPSVAGFIQGRVLNQRQRWVGHSYGGVYIVAALSGGWLSQDNVSAIALFGSQFQQGQRYLRFAPVTWLLRSTISGLGRFPARLLGMGGEDEPPGIMNEAIHWKKTGKWQSLQGDDYGQGLDDIRVPVFAAAGSADGLDPPEGCRAFFDSIQAPSKTFCELGRNAGFRKDYQHVDMLIGADAAEEVWPELEKWLSSESP</sequence>
<dbReference type="GO" id="GO:0016042">
    <property type="term" value="P:lipid catabolic process"/>
    <property type="evidence" value="ECO:0007669"/>
    <property type="project" value="UniProtKB-KW"/>
</dbReference>
<organism evidence="4 5">
    <name type="scientific">Halospina denitrificans</name>
    <dbReference type="NCBI Taxonomy" id="332522"/>
    <lineage>
        <taxon>Bacteria</taxon>
        <taxon>Pseudomonadati</taxon>
        <taxon>Pseudomonadota</taxon>
        <taxon>Gammaproteobacteria</taxon>
        <taxon>Halospina</taxon>
    </lineage>
</organism>
<evidence type="ECO:0000259" key="3">
    <source>
        <dbReference type="Pfam" id="PF00561"/>
    </source>
</evidence>
<keyword evidence="5" id="KW-1185">Reference proteome</keyword>
<comment type="caution">
    <text evidence="4">The sequence shown here is derived from an EMBL/GenBank/DDBJ whole genome shotgun (WGS) entry which is preliminary data.</text>
</comment>
<dbReference type="EMBL" id="SOAX01000007">
    <property type="protein sequence ID" value="TDT37770.1"/>
    <property type="molecule type" value="Genomic_DNA"/>
</dbReference>
<accession>A0A4R7JIN9</accession>
<keyword evidence="1" id="KW-0442">Lipid degradation</keyword>
<keyword evidence="4" id="KW-0378">Hydrolase</keyword>
<dbReference type="Gene3D" id="3.40.50.1820">
    <property type="entry name" value="alpha/beta hydrolase"/>
    <property type="match status" value="2"/>
</dbReference>
<dbReference type="Proteomes" id="UP000295830">
    <property type="component" value="Unassembled WGS sequence"/>
</dbReference>
<dbReference type="InterPro" id="IPR029058">
    <property type="entry name" value="AB_hydrolase_fold"/>
</dbReference>
<dbReference type="AlphaFoldDB" id="A0A4R7JIN9"/>